<dbReference type="Proteomes" id="UP000058074">
    <property type="component" value="Chromosome"/>
</dbReference>
<dbReference type="OrthoDB" id="9798888at2"/>
<evidence type="ECO:0000313" key="2">
    <source>
        <dbReference type="EMBL" id="ALH79070.1"/>
    </source>
</evidence>
<gene>
    <name evidence="2" type="ORF">AN936_01370</name>
</gene>
<organism evidence="2 3">
    <name type="scientific">Sphingopyxis macrogoltabida</name>
    <name type="common">Sphingomonas macrogoltabidus</name>
    <dbReference type="NCBI Taxonomy" id="33050"/>
    <lineage>
        <taxon>Bacteria</taxon>
        <taxon>Pseudomonadati</taxon>
        <taxon>Pseudomonadota</taxon>
        <taxon>Alphaproteobacteria</taxon>
        <taxon>Sphingomonadales</taxon>
        <taxon>Sphingomonadaceae</taxon>
        <taxon>Sphingopyxis</taxon>
    </lineage>
</organism>
<keyword evidence="2" id="KW-0378">Hydrolase</keyword>
<dbReference type="EMBL" id="CP012700">
    <property type="protein sequence ID" value="ALH79070.1"/>
    <property type="molecule type" value="Genomic_DNA"/>
</dbReference>
<proteinExistence type="predicted"/>
<dbReference type="GO" id="GO:0004806">
    <property type="term" value="F:triacylglycerol lipase activity"/>
    <property type="evidence" value="ECO:0007669"/>
    <property type="project" value="TreeGrafter"/>
</dbReference>
<dbReference type="SUPFAM" id="SSF53474">
    <property type="entry name" value="alpha/beta-Hydrolases"/>
    <property type="match status" value="1"/>
</dbReference>
<dbReference type="Pfam" id="PF00561">
    <property type="entry name" value="Abhydrolase_1"/>
    <property type="match status" value="1"/>
</dbReference>
<dbReference type="InterPro" id="IPR050471">
    <property type="entry name" value="AB_hydrolase"/>
</dbReference>
<dbReference type="InterPro" id="IPR029058">
    <property type="entry name" value="AB_hydrolase_fold"/>
</dbReference>
<protein>
    <submittedName>
        <fullName evidence="2">Alpha/beta hydrolase</fullName>
    </submittedName>
</protein>
<dbReference type="RefSeq" id="WP_054586575.1">
    <property type="nucleotide sequence ID" value="NZ_CP012700.1"/>
</dbReference>
<dbReference type="Gene3D" id="3.40.50.1820">
    <property type="entry name" value="alpha/beta hydrolase"/>
    <property type="match status" value="1"/>
</dbReference>
<evidence type="ECO:0000259" key="1">
    <source>
        <dbReference type="Pfam" id="PF00561"/>
    </source>
</evidence>
<dbReference type="KEGG" id="smag:AN936_01370"/>
<dbReference type="PANTHER" id="PTHR43433:SF5">
    <property type="entry name" value="AB HYDROLASE-1 DOMAIN-CONTAINING PROTEIN"/>
    <property type="match status" value="1"/>
</dbReference>
<dbReference type="AlphaFoldDB" id="A0A0N9UJ78"/>
<dbReference type="InterPro" id="IPR000073">
    <property type="entry name" value="AB_hydrolase_1"/>
</dbReference>
<sequence length="301" mass="32342">MTTEQATANGISITYEDKGPREAPVILLVMGLGGQLTLWPDEFVEALNAHGFRTIRYDNRDVGLSTRFDAAGVPNLKWMFVKAAIGLPVRPAYTLADMAADGMALLDHLGVQRAHVVGASMGGMISQHIAARYPDRVLSLTSIMSTTGNRRLPRANKEAMQVLANRPMSGDKEDLIAYSVRAARVIGSPGYPATEERLQRRVRSDFERGWYPQGVARQMAAIVSDGDRRAMLKDVKAPTLVIHGEADPLVPIAGGRDTAENIAGARLLTIPGMGHDLPLALVDTLADAVAEHAKETASVAA</sequence>
<dbReference type="PANTHER" id="PTHR43433">
    <property type="entry name" value="HYDROLASE, ALPHA/BETA FOLD FAMILY PROTEIN"/>
    <property type="match status" value="1"/>
</dbReference>
<name>A0A0N9UJ78_SPHMC</name>
<dbReference type="PATRIC" id="fig|33050.5.peg.285"/>
<reference evidence="2 3" key="1">
    <citation type="journal article" date="2015" name="Genome Announc.">
        <title>Complete Genome Sequence of Polypropylene Glycol- and Polyethylene Glycol-Degrading Sphingopyxis macrogoltabida Strain EY-1.</title>
        <authorList>
            <person name="Ohtsubo Y."/>
            <person name="Nagata Y."/>
            <person name="Numata M."/>
            <person name="Tsuchikane K."/>
            <person name="Hosoyama A."/>
            <person name="Yamazoe A."/>
            <person name="Tsuda M."/>
            <person name="Fujita N."/>
            <person name="Kawai F."/>
        </authorList>
    </citation>
    <scope>NUCLEOTIDE SEQUENCE [LARGE SCALE GENOMIC DNA]</scope>
    <source>
        <strain evidence="2 3">EY-1</strain>
    </source>
</reference>
<evidence type="ECO:0000313" key="3">
    <source>
        <dbReference type="Proteomes" id="UP000058074"/>
    </source>
</evidence>
<accession>A0A0N9UJ78</accession>
<feature type="domain" description="AB hydrolase-1" evidence="1">
    <location>
        <begin position="24"/>
        <end position="277"/>
    </location>
</feature>
<dbReference type="GO" id="GO:0046503">
    <property type="term" value="P:glycerolipid catabolic process"/>
    <property type="evidence" value="ECO:0007669"/>
    <property type="project" value="TreeGrafter"/>
</dbReference>